<dbReference type="NCBIfam" id="TIGR04057">
    <property type="entry name" value="SusC_RagA_signa"/>
    <property type="match status" value="1"/>
</dbReference>
<dbReference type="InterPro" id="IPR000531">
    <property type="entry name" value="Beta-barrel_TonB"/>
</dbReference>
<dbReference type="SUPFAM" id="SSF56935">
    <property type="entry name" value="Porins"/>
    <property type="match status" value="1"/>
</dbReference>
<evidence type="ECO:0000256" key="4">
    <source>
        <dbReference type="ARBA" id="ARBA00022692"/>
    </source>
</evidence>
<evidence type="ECO:0000259" key="11">
    <source>
        <dbReference type="Pfam" id="PF07715"/>
    </source>
</evidence>
<evidence type="ECO:0000256" key="5">
    <source>
        <dbReference type="ARBA" id="ARBA00023077"/>
    </source>
</evidence>
<dbReference type="RefSeq" id="WP_346758077.1">
    <property type="nucleotide sequence ID" value="NZ_JAUJEB010000001.1"/>
</dbReference>
<dbReference type="InterPro" id="IPR037066">
    <property type="entry name" value="Plug_dom_sf"/>
</dbReference>
<dbReference type="Gene3D" id="2.40.170.20">
    <property type="entry name" value="TonB-dependent receptor, beta-barrel domain"/>
    <property type="match status" value="1"/>
</dbReference>
<dbReference type="Gene3D" id="2.60.40.1120">
    <property type="entry name" value="Carboxypeptidase-like, regulatory domain"/>
    <property type="match status" value="1"/>
</dbReference>
<dbReference type="Pfam" id="PF13715">
    <property type="entry name" value="CarbopepD_reg_2"/>
    <property type="match status" value="1"/>
</dbReference>
<evidence type="ECO:0000259" key="10">
    <source>
        <dbReference type="Pfam" id="PF00593"/>
    </source>
</evidence>
<dbReference type="InterPro" id="IPR023997">
    <property type="entry name" value="TonB-dep_OMP_SusC/RagA_CS"/>
</dbReference>
<name>A0ABT8L4W6_9BACT</name>
<keyword evidence="7 8" id="KW-0998">Cell outer membrane</keyword>
<dbReference type="InterPro" id="IPR039426">
    <property type="entry name" value="TonB-dep_rcpt-like"/>
</dbReference>
<dbReference type="Pfam" id="PF07715">
    <property type="entry name" value="Plug"/>
    <property type="match status" value="1"/>
</dbReference>
<reference evidence="12" key="1">
    <citation type="submission" date="2023-06" db="EMBL/GenBank/DDBJ databases">
        <title>Genomic of Agaribacillus aureum.</title>
        <authorList>
            <person name="Wang G."/>
        </authorList>
    </citation>
    <scope>NUCLEOTIDE SEQUENCE</scope>
    <source>
        <strain evidence="12">BMA12</strain>
    </source>
</reference>
<evidence type="ECO:0000256" key="2">
    <source>
        <dbReference type="ARBA" id="ARBA00022448"/>
    </source>
</evidence>
<keyword evidence="2 8" id="KW-0813">Transport</keyword>
<comment type="caution">
    <text evidence="12">The sequence shown here is derived from an EMBL/GenBank/DDBJ whole genome shotgun (WGS) entry which is preliminary data.</text>
</comment>
<accession>A0ABT8L4W6</accession>
<evidence type="ECO:0000313" key="12">
    <source>
        <dbReference type="EMBL" id="MDN5212760.1"/>
    </source>
</evidence>
<keyword evidence="3 8" id="KW-1134">Transmembrane beta strand</keyword>
<proteinExistence type="inferred from homology"/>
<keyword evidence="5 9" id="KW-0798">TonB box</keyword>
<evidence type="ECO:0000256" key="1">
    <source>
        <dbReference type="ARBA" id="ARBA00004571"/>
    </source>
</evidence>
<comment type="subcellular location">
    <subcellularLocation>
        <location evidence="1 8">Cell outer membrane</location>
        <topology evidence="1 8">Multi-pass membrane protein</topology>
    </subcellularLocation>
</comment>
<organism evidence="12 13">
    <name type="scientific">Agaribacillus aureus</name>
    <dbReference type="NCBI Taxonomy" id="3051825"/>
    <lineage>
        <taxon>Bacteria</taxon>
        <taxon>Pseudomonadati</taxon>
        <taxon>Bacteroidota</taxon>
        <taxon>Cytophagia</taxon>
        <taxon>Cytophagales</taxon>
        <taxon>Splendidivirgaceae</taxon>
        <taxon>Agaribacillus</taxon>
    </lineage>
</organism>
<dbReference type="NCBIfam" id="TIGR04056">
    <property type="entry name" value="OMP_RagA_SusC"/>
    <property type="match status" value="1"/>
</dbReference>
<keyword evidence="4 8" id="KW-0812">Transmembrane</keyword>
<feature type="domain" description="TonB-dependent receptor-like beta-barrel" evidence="10">
    <location>
        <begin position="494"/>
        <end position="1049"/>
    </location>
</feature>
<keyword evidence="6 8" id="KW-0472">Membrane</keyword>
<dbReference type="Proteomes" id="UP001172083">
    <property type="component" value="Unassembled WGS sequence"/>
</dbReference>
<comment type="similarity">
    <text evidence="8 9">Belongs to the TonB-dependent receptor family.</text>
</comment>
<keyword evidence="12" id="KW-0675">Receptor</keyword>
<evidence type="ECO:0000256" key="7">
    <source>
        <dbReference type="ARBA" id="ARBA00023237"/>
    </source>
</evidence>
<dbReference type="EMBL" id="JAUJEB010000001">
    <property type="protein sequence ID" value="MDN5212760.1"/>
    <property type="molecule type" value="Genomic_DNA"/>
</dbReference>
<dbReference type="Gene3D" id="2.170.130.10">
    <property type="entry name" value="TonB-dependent receptor, plug domain"/>
    <property type="match status" value="1"/>
</dbReference>
<dbReference type="InterPro" id="IPR012910">
    <property type="entry name" value="Plug_dom"/>
</dbReference>
<evidence type="ECO:0000256" key="8">
    <source>
        <dbReference type="PROSITE-ProRule" id="PRU01360"/>
    </source>
</evidence>
<protein>
    <submittedName>
        <fullName evidence="12">TonB-dependent receptor</fullName>
    </submittedName>
</protein>
<evidence type="ECO:0000256" key="3">
    <source>
        <dbReference type="ARBA" id="ARBA00022452"/>
    </source>
</evidence>
<dbReference type="InterPro" id="IPR008969">
    <property type="entry name" value="CarboxyPept-like_regulatory"/>
</dbReference>
<dbReference type="SUPFAM" id="SSF49464">
    <property type="entry name" value="Carboxypeptidase regulatory domain-like"/>
    <property type="match status" value="1"/>
</dbReference>
<evidence type="ECO:0000256" key="9">
    <source>
        <dbReference type="RuleBase" id="RU003357"/>
    </source>
</evidence>
<evidence type="ECO:0000256" key="6">
    <source>
        <dbReference type="ARBA" id="ARBA00023136"/>
    </source>
</evidence>
<dbReference type="InterPro" id="IPR023996">
    <property type="entry name" value="TonB-dep_OMP_SusC/RagA"/>
</dbReference>
<gene>
    <name evidence="12" type="ORF">QQ020_11910</name>
</gene>
<dbReference type="PROSITE" id="PS52016">
    <property type="entry name" value="TONB_DEPENDENT_REC_3"/>
    <property type="match status" value="1"/>
</dbReference>
<sequence length="1088" mass="120357">MKNKTTQLVIYVMKLSVYVFIAQVLALNFLFAAETNGQKSKSVRETVISVNIKNSTLKNIFNQLEAISDYHFNYEQVDIRTNKRIDLNYENASFYDVLVSLSKAYKVRFKRFNDVIQVVKLPESSIKNNLVLITDNIEITGRVTDELGRGLPGATVLEKGTVNGATTDVEGNYKLSVSDNATITVSYVGYETVEVSVDGRSVINVQLQIDASQLEEIVVVGYGTVKKSDLTGAVSSVSSEEIKNLPDPNVMNQIQGRVAGLTISNSDFRAGEGPNILIRGKNSITASNDPLIILDGLPYDGSIATINPNDIETINVLKDASSTAIYGSRGSNGVVLITTKLGSSGKPTINYSGSVGFNSILKKIDVLDADQYLELRNHAGTLHPSEQANYDNNRITDWQDLATRRAVQHNHSLGISGGGEKFKYYLGLGHLDQEGIVLGDEYARTSFRFNGTYEINDWLKIGTTNQMTSEDFGDQSDIRMSFVIMGSPLGTPFDEDGSYSFNLVPEESFIRNPLGDLETTDDRIRRKLVNNLFAEVQLPFIEGLSYKFNFGRSEEREARDRYNGIETTTGFDTGGFASRFNGTIINTTIENIINFDREFGDHHIGFTGLYSSQEYSNDQTLVSSTTFVNDNLAQFGVGTGASILASSPFSEWTIISQMARINYDYQGKYFFTYTVRRDGYSGFGTSEKYGVFPSVALGWTLSDEGFLQNNQWINFLKLRASYGVNGNQAVDPFQTLTSINPDNGLDVFTYHFDGPANGFAPTILGNPALGWEQTKTFNFGLDYTLMEGKLSGSLEYYSSRSDGLLLNRLLNSTQGFTSILQNVGETSNKGVEISINGTPIEKGDFSWNIGVNFFKNTNKIVQLFDRETDDVLNGWFIGEDIDANFNFVADGIFNTQAEIDASHMPDAILGDRRFKDINGNGILDSGDRQIQGSVSPDYTLGLNNTLAYKGLTLSMFWYTVQGVLINNAVLDPISYLPGRSNIADVNYWNSDNSNATSPRVDYGVADTEYFEDRSFIRLRNITLGYNFDQDLASKVGLSSLGVYVTGNNLITITDWSGFDPESEGTSRVDDREIYPSFRSIIVGLNVGF</sequence>
<dbReference type="InterPro" id="IPR036942">
    <property type="entry name" value="Beta-barrel_TonB_sf"/>
</dbReference>
<keyword evidence="13" id="KW-1185">Reference proteome</keyword>
<dbReference type="Pfam" id="PF00593">
    <property type="entry name" value="TonB_dep_Rec_b-barrel"/>
    <property type="match status" value="1"/>
</dbReference>
<evidence type="ECO:0000313" key="13">
    <source>
        <dbReference type="Proteomes" id="UP001172083"/>
    </source>
</evidence>
<feature type="domain" description="TonB-dependent receptor plug" evidence="11">
    <location>
        <begin position="227"/>
        <end position="334"/>
    </location>
</feature>